<protein>
    <recommendedName>
        <fullName evidence="1">Fe/B12 periplasmic-binding domain-containing protein</fullName>
    </recommendedName>
</protein>
<feature type="domain" description="Fe/B12 periplasmic-binding" evidence="1">
    <location>
        <begin position="22"/>
        <end position="278"/>
    </location>
</feature>
<proteinExistence type="predicted"/>
<dbReference type="PANTHER" id="PTHR30535">
    <property type="entry name" value="VITAMIN B12-BINDING PROTEIN"/>
    <property type="match status" value="1"/>
</dbReference>
<dbReference type="PROSITE" id="PS50983">
    <property type="entry name" value="FE_B12_PBP"/>
    <property type="match status" value="1"/>
</dbReference>
<dbReference type="Proteomes" id="UP000250163">
    <property type="component" value="Chromosome MORIYA"/>
</dbReference>
<gene>
    <name evidence="2" type="ORF">MORIYA_3610</name>
</gene>
<dbReference type="RefSeq" id="WP_112717134.1">
    <property type="nucleotide sequence ID" value="NZ_LS483250.1"/>
</dbReference>
<dbReference type="Gene3D" id="3.40.50.1980">
    <property type="entry name" value="Nitrogenase molybdenum iron protein domain"/>
    <property type="match status" value="2"/>
</dbReference>
<dbReference type="KEGG" id="mya:MORIYA_3610"/>
<sequence>MNKVWISVGCFLLSFGSVAGDRIISAGAGVTELLIALDKQDDLVAVDLTSRFAAVAKLPVVGYHRQLSAEGLLSLAPDILIGSSEMGPQSTLDLLSQSGVNVMVLPTETTTKNLLDTITLLGDKLDRKSQAKQLIIKLDHDIKQLEANQQQIKTPKTMLFLLLNDKGTYTAAGRNTTAHSVMTLAGAVNPAAALNAYQALSAEAFLAMAPESILVSGRHWQKYQDIDTLIAAMPLLAQTPAGRNKAIYVIDGRALIGGLGLNSIEQAKQLQVKLYPYLSANLELELKN</sequence>
<accession>A0A330LTJ4</accession>
<evidence type="ECO:0000313" key="3">
    <source>
        <dbReference type="Proteomes" id="UP000250163"/>
    </source>
</evidence>
<evidence type="ECO:0000313" key="2">
    <source>
        <dbReference type="EMBL" id="SQD80063.1"/>
    </source>
</evidence>
<name>A0A330LTJ4_9GAMM</name>
<evidence type="ECO:0000259" key="1">
    <source>
        <dbReference type="PROSITE" id="PS50983"/>
    </source>
</evidence>
<dbReference type="AlphaFoldDB" id="A0A330LTJ4"/>
<dbReference type="OrthoDB" id="9797736at2"/>
<dbReference type="InterPro" id="IPR050902">
    <property type="entry name" value="ABC_Transporter_SBP"/>
</dbReference>
<dbReference type="InterPro" id="IPR002491">
    <property type="entry name" value="ABC_transptr_periplasmic_BD"/>
</dbReference>
<organism evidence="2 3">
    <name type="scientific">Moritella yayanosii</name>
    <dbReference type="NCBI Taxonomy" id="69539"/>
    <lineage>
        <taxon>Bacteria</taxon>
        <taxon>Pseudomonadati</taxon>
        <taxon>Pseudomonadota</taxon>
        <taxon>Gammaproteobacteria</taxon>
        <taxon>Alteromonadales</taxon>
        <taxon>Moritellaceae</taxon>
        <taxon>Moritella</taxon>
    </lineage>
</organism>
<reference evidence="3" key="1">
    <citation type="submission" date="2018-05" db="EMBL/GenBank/DDBJ databases">
        <authorList>
            <person name="Cea G.-C."/>
            <person name="William W."/>
        </authorList>
    </citation>
    <scope>NUCLEOTIDE SEQUENCE [LARGE SCALE GENOMIC DNA]</scope>
    <source>
        <strain evidence="3">DB21MT 5</strain>
    </source>
</reference>
<dbReference type="EMBL" id="LS483250">
    <property type="protein sequence ID" value="SQD80063.1"/>
    <property type="molecule type" value="Genomic_DNA"/>
</dbReference>
<keyword evidence="3" id="KW-1185">Reference proteome</keyword>
<dbReference type="Pfam" id="PF01497">
    <property type="entry name" value="Peripla_BP_2"/>
    <property type="match status" value="1"/>
</dbReference>
<dbReference type="PANTHER" id="PTHR30535:SF4">
    <property type="entry name" value="HEMIN-BINDING PERIPLASMIC PROTEIN HMUT"/>
    <property type="match status" value="1"/>
</dbReference>
<dbReference type="SUPFAM" id="SSF53807">
    <property type="entry name" value="Helical backbone' metal receptor"/>
    <property type="match status" value="1"/>
</dbReference>